<dbReference type="SUPFAM" id="SSF110849">
    <property type="entry name" value="ParB/Sulfiredoxin"/>
    <property type="match status" value="1"/>
</dbReference>
<sequence>MSLNNLIQTAQSNTKRVGVASGNNAVMPLEAIKPREADTRPLNPAHVEALAESIAALGLIEPLAVDKQGRLLAGGHRLAAIVQLKEADLDTFKQHFTAGVPVRVMEFDAEAEPARALEIEIAENEQRRDYTPSEVRAIAERLRQAGYKDGKGRPKAGEKALAPALQTIIGKSRRTVMSYLAGDEPPKNVQSCTFIKKAMKELEQWEATAPDAPAAQKLLEQLPKFKQLLQDAIDESVKAN</sequence>
<dbReference type="Proteomes" id="UP001476950">
    <property type="component" value="Unassembled WGS sequence"/>
</dbReference>
<dbReference type="PANTHER" id="PTHR33375:SF1">
    <property type="entry name" value="CHROMOSOME-PARTITIONING PROTEIN PARB-RELATED"/>
    <property type="match status" value="1"/>
</dbReference>
<dbReference type="InterPro" id="IPR003115">
    <property type="entry name" value="ParB_N"/>
</dbReference>
<dbReference type="Gene3D" id="3.90.1530.10">
    <property type="entry name" value="Conserved hypothetical protein from pyrococcus furiosus pfu- 392566-001, ParB domain"/>
    <property type="match status" value="1"/>
</dbReference>
<dbReference type="Gene3D" id="1.10.10.2830">
    <property type="match status" value="1"/>
</dbReference>
<accession>A0ABV0KU84</accession>
<protein>
    <submittedName>
        <fullName evidence="2">ParB N-terminal domain-containing protein</fullName>
    </submittedName>
</protein>
<dbReference type="PANTHER" id="PTHR33375">
    <property type="entry name" value="CHROMOSOME-PARTITIONING PROTEIN PARB-RELATED"/>
    <property type="match status" value="1"/>
</dbReference>
<dbReference type="SMART" id="SM00470">
    <property type="entry name" value="ParB"/>
    <property type="match status" value="1"/>
</dbReference>
<evidence type="ECO:0000313" key="2">
    <source>
        <dbReference type="EMBL" id="MEP1061845.1"/>
    </source>
</evidence>
<gene>
    <name evidence="2" type="ORF">NDI38_26080</name>
</gene>
<dbReference type="EMBL" id="JAMPLM010000045">
    <property type="protein sequence ID" value="MEP1061845.1"/>
    <property type="molecule type" value="Genomic_DNA"/>
</dbReference>
<comment type="caution">
    <text evidence="2">The sequence shown here is derived from an EMBL/GenBank/DDBJ whole genome shotgun (WGS) entry which is preliminary data.</text>
</comment>
<keyword evidence="3" id="KW-1185">Reference proteome</keyword>
<organism evidence="2 3">
    <name type="scientific">Stenomitos frigidus AS-A4</name>
    <dbReference type="NCBI Taxonomy" id="2933935"/>
    <lineage>
        <taxon>Bacteria</taxon>
        <taxon>Bacillati</taxon>
        <taxon>Cyanobacteriota</taxon>
        <taxon>Cyanophyceae</taxon>
        <taxon>Leptolyngbyales</taxon>
        <taxon>Leptolyngbyaceae</taxon>
        <taxon>Stenomitos</taxon>
    </lineage>
</organism>
<proteinExistence type="predicted"/>
<dbReference type="Pfam" id="PF02195">
    <property type="entry name" value="ParB_N"/>
    <property type="match status" value="1"/>
</dbReference>
<name>A0ABV0KU84_9CYAN</name>
<dbReference type="InterPro" id="IPR050336">
    <property type="entry name" value="Chromosome_partition/occlusion"/>
</dbReference>
<dbReference type="RefSeq" id="WP_190448584.1">
    <property type="nucleotide sequence ID" value="NZ_JAMPLM010000045.1"/>
</dbReference>
<evidence type="ECO:0000259" key="1">
    <source>
        <dbReference type="SMART" id="SM00470"/>
    </source>
</evidence>
<dbReference type="InterPro" id="IPR036086">
    <property type="entry name" value="ParB/Sulfiredoxin_sf"/>
</dbReference>
<feature type="domain" description="ParB-like N-terminal" evidence="1">
    <location>
        <begin position="25"/>
        <end position="125"/>
    </location>
</feature>
<reference evidence="2 3" key="1">
    <citation type="submission" date="2022-04" db="EMBL/GenBank/DDBJ databases">
        <title>Positive selection, recombination, and allopatry shape intraspecific diversity of widespread and dominant cyanobacteria.</title>
        <authorList>
            <person name="Wei J."/>
            <person name="Shu W."/>
            <person name="Hu C."/>
        </authorList>
    </citation>
    <scope>NUCLEOTIDE SEQUENCE [LARGE SCALE GENOMIC DNA]</scope>
    <source>
        <strain evidence="2 3">AS-A4</strain>
    </source>
</reference>
<evidence type="ECO:0000313" key="3">
    <source>
        <dbReference type="Proteomes" id="UP001476950"/>
    </source>
</evidence>